<sequence length="725" mass="80159">MSESNTQVVSTSKDAEEIEMYLKDTAKIGGEAAQNYSKQFVKKGVDSVTVMQTFDENELKVLIFKALHSADQQQTKSPEARIAEAKEEAEKLRKELVDDCKVINESTLKSLNESLAKVSTNNCWTLKPKTSDVLLTELETLISKLNVVKESCTKGTYASNADLVNSISSSSACKAVHFINDEKFGNRGARCFLDFKQSAKQFGDIDLKPLARSHIVEATFTSSGENSLFEKLRETGGGSSAASAKIAGFYSAGAGAASLSSSSSTQHHSSSTNSEQVITNRVIKEKNALYNMNSFSMSPSKFVIHADALQELKEIDTNNKAKAFLSAFGSHVLLTDHITGGIFIQTLDINFSSAVNIRKAEGAFAKATEKSAGFSIASSLIGGSVGVATTSNLENSSFSDALNSGETYKCNISYKTIGPQVTDLSTFTVALGSSNMTHCLISNGFNPDDSATWVYTPVWDVAARNSEIMKNYKTVPKLLRNAWLSLILDNKKVNLERFMISAVERCLNEPMQDDSSDWHYSWAIKLGLRKKDTVVLGEKSTTYSTWDEGATKGILFLDRQHVQAPKNSVLLGFHLERYGNNIRYQIHSAPLGTEMNRASSISFQHVKEDHTSWEEGAEKELAFLDRHLIKAGDNRVLIGFVLQRSGDKIRYMYQTAQVHLEDELVPLIGEQTDYSPWEEGSEKREICFLDRHHVCVPSGRVLTGFGIERKDWQIRYKIISRALSK</sequence>
<keyword evidence="3" id="KW-1185">Reference proteome</keyword>
<dbReference type="VEuPathDB" id="AmoebaDB:NAEGRDRAFT_68002"/>
<accession>D2VGJ6</accession>
<feature type="coiled-coil region" evidence="1">
    <location>
        <begin position="75"/>
        <end position="106"/>
    </location>
</feature>
<dbReference type="EMBL" id="GG738870">
    <property type="protein sequence ID" value="EFC43975.1"/>
    <property type="molecule type" value="Genomic_DNA"/>
</dbReference>
<dbReference type="InParanoid" id="D2VGJ6"/>
<gene>
    <name evidence="2" type="ORF">NAEGRDRAFT_68002</name>
</gene>
<dbReference type="RefSeq" id="XP_002676719.1">
    <property type="nucleotide sequence ID" value="XM_002676673.1"/>
</dbReference>
<dbReference type="GeneID" id="8847998"/>
<organism evidence="3">
    <name type="scientific">Naegleria gruberi</name>
    <name type="common">Amoeba</name>
    <dbReference type="NCBI Taxonomy" id="5762"/>
    <lineage>
        <taxon>Eukaryota</taxon>
        <taxon>Discoba</taxon>
        <taxon>Heterolobosea</taxon>
        <taxon>Tetramitia</taxon>
        <taxon>Eutetramitia</taxon>
        <taxon>Vahlkampfiidae</taxon>
        <taxon>Naegleria</taxon>
    </lineage>
</organism>
<reference evidence="2 3" key="1">
    <citation type="journal article" date="2010" name="Cell">
        <title>The genome of Naegleria gruberi illuminates early eukaryotic versatility.</title>
        <authorList>
            <person name="Fritz-Laylin L.K."/>
            <person name="Prochnik S.E."/>
            <person name="Ginger M.L."/>
            <person name="Dacks J.B."/>
            <person name="Carpenter M.L."/>
            <person name="Field M.C."/>
            <person name="Kuo A."/>
            <person name="Paredez A."/>
            <person name="Chapman J."/>
            <person name="Pham J."/>
            <person name="Shu S."/>
            <person name="Neupane R."/>
            <person name="Cipriano M."/>
            <person name="Mancuso J."/>
            <person name="Tu H."/>
            <person name="Salamov A."/>
            <person name="Lindquist E."/>
            <person name="Shapiro H."/>
            <person name="Lucas S."/>
            <person name="Grigoriev I.V."/>
            <person name="Cande W.Z."/>
            <person name="Fulton C."/>
            <person name="Rokhsar D.S."/>
            <person name="Dawson S.C."/>
        </authorList>
    </citation>
    <scope>NUCLEOTIDE SEQUENCE [LARGE SCALE GENOMIC DNA]</scope>
    <source>
        <strain evidence="2 3">NEG-M</strain>
    </source>
</reference>
<keyword evidence="1" id="KW-0175">Coiled coil</keyword>
<protein>
    <submittedName>
        <fullName evidence="2">Predicted protein</fullName>
    </submittedName>
</protein>
<evidence type="ECO:0000313" key="2">
    <source>
        <dbReference type="EMBL" id="EFC43975.1"/>
    </source>
</evidence>
<dbReference type="Proteomes" id="UP000006671">
    <property type="component" value="Unassembled WGS sequence"/>
</dbReference>
<proteinExistence type="predicted"/>
<evidence type="ECO:0000256" key="1">
    <source>
        <dbReference type="SAM" id="Coils"/>
    </source>
</evidence>
<dbReference type="KEGG" id="ngr:NAEGRDRAFT_68002"/>
<name>D2VGJ6_NAEGR</name>
<dbReference type="STRING" id="5762.D2VGJ6"/>
<dbReference type="AlphaFoldDB" id="D2VGJ6"/>
<evidence type="ECO:0000313" key="3">
    <source>
        <dbReference type="Proteomes" id="UP000006671"/>
    </source>
</evidence>